<keyword evidence="2 5" id="KW-0238">DNA-binding</keyword>
<evidence type="ECO:0000313" key="6">
    <source>
        <dbReference type="Proteomes" id="UP000244224"/>
    </source>
</evidence>
<dbReference type="GO" id="GO:0043565">
    <property type="term" value="F:sequence-specific DNA binding"/>
    <property type="evidence" value="ECO:0007669"/>
    <property type="project" value="InterPro"/>
</dbReference>
<reference evidence="5 6" key="1">
    <citation type="submission" date="2018-04" db="EMBL/GenBank/DDBJ databases">
        <title>Genomic Encyclopedia of Archaeal and Bacterial Type Strains, Phase II (KMG-II): from individual species to whole genera.</title>
        <authorList>
            <person name="Goeker M."/>
        </authorList>
    </citation>
    <scope>NUCLEOTIDE SEQUENCE [LARGE SCALE GENOMIC DNA]</scope>
    <source>
        <strain evidence="5 6">DSM 21823</strain>
    </source>
</reference>
<gene>
    <name evidence="5" type="ORF">C8N34_107197</name>
</gene>
<dbReference type="InterPro" id="IPR020449">
    <property type="entry name" value="Tscrpt_reg_AraC-type_HTH"/>
</dbReference>
<keyword evidence="1" id="KW-0805">Transcription regulation</keyword>
<proteinExistence type="predicted"/>
<dbReference type="PROSITE" id="PS01124">
    <property type="entry name" value="HTH_ARAC_FAMILY_2"/>
    <property type="match status" value="1"/>
</dbReference>
<dbReference type="InterPro" id="IPR018060">
    <property type="entry name" value="HTH_AraC"/>
</dbReference>
<dbReference type="Pfam" id="PF12833">
    <property type="entry name" value="HTH_18"/>
    <property type="match status" value="1"/>
</dbReference>
<evidence type="ECO:0000259" key="4">
    <source>
        <dbReference type="PROSITE" id="PS01124"/>
    </source>
</evidence>
<dbReference type="SUPFAM" id="SSF46689">
    <property type="entry name" value="Homeodomain-like"/>
    <property type="match status" value="1"/>
</dbReference>
<evidence type="ECO:0000256" key="2">
    <source>
        <dbReference type="ARBA" id="ARBA00023125"/>
    </source>
</evidence>
<dbReference type="EMBL" id="QBKP01000007">
    <property type="protein sequence ID" value="PTX49550.1"/>
    <property type="molecule type" value="Genomic_DNA"/>
</dbReference>
<protein>
    <submittedName>
        <fullName evidence="5">AraC-like DNA-binding protein</fullName>
    </submittedName>
</protein>
<organism evidence="5 6">
    <name type="scientific">Gemmobacter caeni</name>
    <dbReference type="NCBI Taxonomy" id="589035"/>
    <lineage>
        <taxon>Bacteria</taxon>
        <taxon>Pseudomonadati</taxon>
        <taxon>Pseudomonadota</taxon>
        <taxon>Alphaproteobacteria</taxon>
        <taxon>Rhodobacterales</taxon>
        <taxon>Paracoccaceae</taxon>
        <taxon>Gemmobacter</taxon>
    </lineage>
</organism>
<accession>A0A2T6B0H8</accession>
<dbReference type="SMART" id="SM00342">
    <property type="entry name" value="HTH_ARAC"/>
    <property type="match status" value="1"/>
</dbReference>
<dbReference type="PANTHER" id="PTHR46796">
    <property type="entry name" value="HTH-TYPE TRANSCRIPTIONAL ACTIVATOR RHAS-RELATED"/>
    <property type="match status" value="1"/>
</dbReference>
<dbReference type="PANTHER" id="PTHR46796:SF6">
    <property type="entry name" value="ARAC SUBFAMILY"/>
    <property type="match status" value="1"/>
</dbReference>
<feature type="domain" description="HTH araC/xylS-type" evidence="4">
    <location>
        <begin position="214"/>
        <end position="313"/>
    </location>
</feature>
<dbReference type="AlphaFoldDB" id="A0A2T6B0H8"/>
<dbReference type="RefSeq" id="WP_108129168.1">
    <property type="nucleotide sequence ID" value="NZ_QBKP01000007.1"/>
</dbReference>
<name>A0A2T6B0H8_9RHOB</name>
<keyword evidence="3" id="KW-0804">Transcription</keyword>
<evidence type="ECO:0000256" key="1">
    <source>
        <dbReference type="ARBA" id="ARBA00023015"/>
    </source>
</evidence>
<dbReference type="InterPro" id="IPR018062">
    <property type="entry name" value="HTH_AraC-typ_CS"/>
</dbReference>
<dbReference type="Gene3D" id="1.10.10.60">
    <property type="entry name" value="Homeodomain-like"/>
    <property type="match status" value="1"/>
</dbReference>
<evidence type="ECO:0000313" key="5">
    <source>
        <dbReference type="EMBL" id="PTX49550.1"/>
    </source>
</evidence>
<dbReference type="InterPro" id="IPR035418">
    <property type="entry name" value="AraC-bd_2"/>
</dbReference>
<sequence>MDITAHSTALTAPAQRAAHWNRVIAETYFPLHLTYRDARSFTGTLERREMGQVSLSRLCTEPLQYERLPDHISHTREEEYLVTIPRRSPVEFHQLGRQVRCDPGGFILERGDEPYRFSYGAANELTVLKISKRMLAEKLRDPDRFCARIIDAGSGLPALFSAMMGQLQVLPETEARAAAILGRQTVEVLALALEGNTEDGEAGVRTAVRAGHLRRAEHVIRQNLSNTALSPEYVADACGISKRYLHELFSDTNKTVSQFIREERLIAARDVIGASRHLPMAEIAYRFGFSDQAQFSRLFKALFGLTPTDWRRQAGDA</sequence>
<evidence type="ECO:0000256" key="3">
    <source>
        <dbReference type="ARBA" id="ARBA00023163"/>
    </source>
</evidence>
<dbReference type="PROSITE" id="PS00041">
    <property type="entry name" value="HTH_ARAC_FAMILY_1"/>
    <property type="match status" value="1"/>
</dbReference>
<dbReference type="InterPro" id="IPR009057">
    <property type="entry name" value="Homeodomain-like_sf"/>
</dbReference>
<dbReference type="InterPro" id="IPR050204">
    <property type="entry name" value="AraC_XylS_family_regulators"/>
</dbReference>
<comment type="caution">
    <text evidence="5">The sequence shown here is derived from an EMBL/GenBank/DDBJ whole genome shotgun (WGS) entry which is preliminary data.</text>
</comment>
<dbReference type="OrthoDB" id="8004517at2"/>
<dbReference type="Proteomes" id="UP000244224">
    <property type="component" value="Unassembled WGS sequence"/>
</dbReference>
<dbReference type="GO" id="GO:0003700">
    <property type="term" value="F:DNA-binding transcription factor activity"/>
    <property type="evidence" value="ECO:0007669"/>
    <property type="project" value="InterPro"/>
</dbReference>
<keyword evidence="6" id="KW-1185">Reference proteome</keyword>
<dbReference type="Pfam" id="PF14525">
    <property type="entry name" value="AraC_binding_2"/>
    <property type="match status" value="1"/>
</dbReference>
<dbReference type="PRINTS" id="PR00032">
    <property type="entry name" value="HTHARAC"/>
</dbReference>